<evidence type="ECO:0000313" key="2">
    <source>
        <dbReference type="Proteomes" id="UP000001877"/>
    </source>
</evidence>
<dbReference type="Proteomes" id="UP000001877">
    <property type="component" value="Chromosome"/>
</dbReference>
<dbReference type="RefSeq" id="WP_012684689.1">
    <property type="nucleotide sequence ID" value="NC_012491.1"/>
</dbReference>
<dbReference type="STRING" id="358681.BBR47_09570"/>
<reference evidence="1 2" key="1">
    <citation type="submission" date="2005-03" db="EMBL/GenBank/DDBJ databases">
        <title>Brevibacillus brevis strain 47, complete genome.</title>
        <authorList>
            <person name="Hosoyama A."/>
            <person name="Yamada R."/>
            <person name="Hongo Y."/>
            <person name="Terui Y."/>
            <person name="Ankai A."/>
            <person name="Masuyama W."/>
            <person name="Sekiguchi M."/>
            <person name="Takeda T."/>
            <person name="Asano K."/>
            <person name="Ohji S."/>
            <person name="Ichikawa N."/>
            <person name="Narita S."/>
            <person name="Aoki N."/>
            <person name="Miura H."/>
            <person name="Matsushita S."/>
            <person name="Sekigawa T."/>
            <person name="Yamagata H."/>
            <person name="Yoshikawa H."/>
            <person name="Udaka S."/>
            <person name="Tanikawa S."/>
            <person name="Fujita N."/>
        </authorList>
    </citation>
    <scope>NUCLEOTIDE SEQUENCE [LARGE SCALE GENOMIC DNA]</scope>
    <source>
        <strain evidence="2">47 / JCM 6285 / NBRC 100599</strain>
    </source>
</reference>
<organism evidence="1 2">
    <name type="scientific">Brevibacillus brevis (strain 47 / JCM 6285 / NBRC 100599)</name>
    <dbReference type="NCBI Taxonomy" id="358681"/>
    <lineage>
        <taxon>Bacteria</taxon>
        <taxon>Bacillati</taxon>
        <taxon>Bacillota</taxon>
        <taxon>Bacilli</taxon>
        <taxon>Bacillales</taxon>
        <taxon>Paenibacillaceae</taxon>
        <taxon>Brevibacillus</taxon>
    </lineage>
</organism>
<dbReference type="KEGG" id="bbe:BBR47_09570"/>
<dbReference type="EMBL" id="AP008955">
    <property type="protein sequence ID" value="BAH41934.1"/>
    <property type="molecule type" value="Genomic_DNA"/>
</dbReference>
<keyword evidence="2" id="KW-1185">Reference proteome</keyword>
<dbReference type="HOGENOM" id="CLU_3096347_0_0_9"/>
<name>C0Z5X7_BREBN</name>
<gene>
    <name evidence="1" type="ordered locus">BBR47_09570</name>
</gene>
<proteinExistence type="predicted"/>
<protein>
    <submittedName>
        <fullName evidence="1">Uncharacterized protein</fullName>
    </submittedName>
</protein>
<dbReference type="AlphaFoldDB" id="C0Z5X7"/>
<sequence length="51" mass="5593">MYLVKGNQQLAGQLLHDKSDVMFAGVVAGNHPGLLWVDHPDSRLMPSALKH</sequence>
<evidence type="ECO:0000313" key="1">
    <source>
        <dbReference type="EMBL" id="BAH41934.1"/>
    </source>
</evidence>
<accession>C0Z5X7</accession>